<feature type="transmembrane region" description="Helical" evidence="6">
    <location>
        <begin position="280"/>
        <end position="297"/>
    </location>
</feature>
<evidence type="ECO:0000259" key="7">
    <source>
        <dbReference type="PROSITE" id="PS50850"/>
    </source>
</evidence>
<feature type="transmembrane region" description="Helical" evidence="6">
    <location>
        <begin position="48"/>
        <end position="70"/>
    </location>
</feature>
<feature type="transmembrane region" description="Helical" evidence="6">
    <location>
        <begin position="171"/>
        <end position="191"/>
    </location>
</feature>
<feature type="compositionally biased region" description="Gly residues" evidence="5">
    <location>
        <begin position="202"/>
        <end position="220"/>
    </location>
</feature>
<feature type="region of interest" description="Disordered" evidence="5">
    <location>
        <begin position="202"/>
        <end position="230"/>
    </location>
</feature>
<evidence type="ECO:0000256" key="5">
    <source>
        <dbReference type="SAM" id="MobiDB-lite"/>
    </source>
</evidence>
<dbReference type="InterPro" id="IPR036259">
    <property type="entry name" value="MFS_trans_sf"/>
</dbReference>
<comment type="subcellular location">
    <subcellularLocation>
        <location evidence="1">Cell membrane</location>
        <topology evidence="1">Multi-pass membrane protein</topology>
    </subcellularLocation>
</comment>
<feature type="transmembrane region" description="Helical" evidence="6">
    <location>
        <begin position="107"/>
        <end position="130"/>
    </location>
</feature>
<comment type="caution">
    <text evidence="8">The sequence shown here is derived from an EMBL/GenBank/DDBJ whole genome shotgun (WGS) entry which is preliminary data.</text>
</comment>
<sequence length="433" mass="43862">MIGMPRRFLRLLTRRHVAGPAWWSLVSRLPVYLMSLAMVLVVREQGGSYAQAGLVSALYTLGMAVGSPLVARRVDRGGRRAVLVTTGLVYPLALAVLVRFTGPAEPAQLALALLAGAALPPANACMRSLWARLPLADDERELAYLWEALLTELLVICAPLMLAALMLTGSAGLGLTTVAVIGGVGALGLGLTRLPAGVSGEGGRGGAGAGSGGRGGGGAGEGREERAGQGRSARLLGPLHHPGMLALTAVMAAAAVPIGLMTLAIPAFVDTHGTPGRTGLVYACWGIGSALGALWLGRARPERPLHQRFPRLLLLYAAGTALPLLATSELTLAAALALGGAPIALVSATEMTLVSTLADSRLLAEAFTWASLATVAGEAVGQQTGGLLVEPLGPHGVFAVAVCVALATALAAFACRGWLAAPAVTAPVGAPVT</sequence>
<dbReference type="PANTHER" id="PTHR23542:SF1">
    <property type="entry name" value="MAJOR FACILITATOR SUPERFAMILY (MFS) PROFILE DOMAIN-CONTAINING PROTEIN"/>
    <property type="match status" value="1"/>
</dbReference>
<evidence type="ECO:0000313" key="8">
    <source>
        <dbReference type="EMBL" id="MFI1964564.1"/>
    </source>
</evidence>
<keyword evidence="9" id="KW-1185">Reference proteome</keyword>
<dbReference type="InterPro" id="IPR011701">
    <property type="entry name" value="MFS"/>
</dbReference>
<protein>
    <submittedName>
        <fullName evidence="8">MFS transporter</fullName>
    </submittedName>
</protein>
<keyword evidence="3 6" id="KW-1133">Transmembrane helix</keyword>
<reference evidence="8 9" key="1">
    <citation type="submission" date="2024-10" db="EMBL/GenBank/DDBJ databases">
        <title>The Natural Products Discovery Center: Release of the First 8490 Sequenced Strains for Exploring Actinobacteria Biosynthetic Diversity.</title>
        <authorList>
            <person name="Kalkreuter E."/>
            <person name="Kautsar S.A."/>
            <person name="Yang D."/>
            <person name="Bader C.D."/>
            <person name="Teijaro C.N."/>
            <person name="Fluegel L."/>
            <person name="Davis C.M."/>
            <person name="Simpson J.R."/>
            <person name="Lauterbach L."/>
            <person name="Steele A.D."/>
            <person name="Gui C."/>
            <person name="Meng S."/>
            <person name="Li G."/>
            <person name="Viehrig K."/>
            <person name="Ye F."/>
            <person name="Su P."/>
            <person name="Kiefer A.F."/>
            <person name="Nichols A."/>
            <person name="Cepeda A.J."/>
            <person name="Yan W."/>
            <person name="Fan B."/>
            <person name="Jiang Y."/>
            <person name="Adhikari A."/>
            <person name="Zheng C.-J."/>
            <person name="Schuster L."/>
            <person name="Cowan T.M."/>
            <person name="Smanski M.J."/>
            <person name="Chevrette M.G."/>
            <person name="De Carvalho L.P.S."/>
            <person name="Shen B."/>
        </authorList>
    </citation>
    <scope>NUCLEOTIDE SEQUENCE [LARGE SCALE GENOMIC DNA]</scope>
    <source>
        <strain evidence="8 9">NPDC020327</strain>
    </source>
</reference>
<feature type="transmembrane region" description="Helical" evidence="6">
    <location>
        <begin position="142"/>
        <end position="165"/>
    </location>
</feature>
<feature type="transmembrane region" description="Helical" evidence="6">
    <location>
        <begin position="82"/>
        <end position="101"/>
    </location>
</feature>
<dbReference type="EMBL" id="JBIRWE010000003">
    <property type="protein sequence ID" value="MFI1964564.1"/>
    <property type="molecule type" value="Genomic_DNA"/>
</dbReference>
<evidence type="ECO:0000256" key="1">
    <source>
        <dbReference type="ARBA" id="ARBA00004651"/>
    </source>
</evidence>
<feature type="transmembrane region" description="Helical" evidence="6">
    <location>
        <begin position="244"/>
        <end position="268"/>
    </location>
</feature>
<proteinExistence type="predicted"/>
<dbReference type="InterPro" id="IPR020846">
    <property type="entry name" value="MFS_dom"/>
</dbReference>
<dbReference type="Pfam" id="PF07690">
    <property type="entry name" value="MFS_1"/>
    <property type="match status" value="1"/>
</dbReference>
<gene>
    <name evidence="8" type="ORF">ACH429_10645</name>
</gene>
<dbReference type="PANTHER" id="PTHR23542">
    <property type="match status" value="1"/>
</dbReference>
<dbReference type="SUPFAM" id="SSF103473">
    <property type="entry name" value="MFS general substrate transporter"/>
    <property type="match status" value="1"/>
</dbReference>
<evidence type="ECO:0000256" key="3">
    <source>
        <dbReference type="ARBA" id="ARBA00022989"/>
    </source>
</evidence>
<feature type="domain" description="Major facilitator superfamily (MFS) profile" evidence="7">
    <location>
        <begin position="243"/>
        <end position="433"/>
    </location>
</feature>
<evidence type="ECO:0000256" key="6">
    <source>
        <dbReference type="SAM" id="Phobius"/>
    </source>
</evidence>
<dbReference type="PROSITE" id="PS50850">
    <property type="entry name" value="MFS"/>
    <property type="match status" value="1"/>
</dbReference>
<evidence type="ECO:0000256" key="4">
    <source>
        <dbReference type="ARBA" id="ARBA00023136"/>
    </source>
</evidence>
<organism evidence="8 9">
    <name type="scientific">Streptomyces pathocidini</name>
    <dbReference type="NCBI Taxonomy" id="1650571"/>
    <lineage>
        <taxon>Bacteria</taxon>
        <taxon>Bacillati</taxon>
        <taxon>Actinomycetota</taxon>
        <taxon>Actinomycetes</taxon>
        <taxon>Kitasatosporales</taxon>
        <taxon>Streptomycetaceae</taxon>
        <taxon>Streptomyces</taxon>
    </lineage>
</organism>
<evidence type="ECO:0000313" key="9">
    <source>
        <dbReference type="Proteomes" id="UP001611548"/>
    </source>
</evidence>
<keyword evidence="2 6" id="KW-0812">Transmembrane</keyword>
<name>A0ABW7UPJ6_9ACTN</name>
<dbReference type="RefSeq" id="WP_360002833.1">
    <property type="nucleotide sequence ID" value="NZ_JBEZHZ010000008.1"/>
</dbReference>
<dbReference type="Proteomes" id="UP001611548">
    <property type="component" value="Unassembled WGS sequence"/>
</dbReference>
<feature type="transmembrane region" description="Helical" evidence="6">
    <location>
        <begin position="396"/>
        <end position="415"/>
    </location>
</feature>
<feature type="transmembrane region" description="Helical" evidence="6">
    <location>
        <begin position="21"/>
        <end position="42"/>
    </location>
</feature>
<keyword evidence="4 6" id="KW-0472">Membrane</keyword>
<feature type="transmembrane region" description="Helical" evidence="6">
    <location>
        <begin position="309"/>
        <end position="326"/>
    </location>
</feature>
<accession>A0ABW7UPJ6</accession>
<evidence type="ECO:0000256" key="2">
    <source>
        <dbReference type="ARBA" id="ARBA00022692"/>
    </source>
</evidence>
<dbReference type="Gene3D" id="1.20.1250.20">
    <property type="entry name" value="MFS general substrate transporter like domains"/>
    <property type="match status" value="2"/>
</dbReference>